<evidence type="ECO:0000313" key="9">
    <source>
        <dbReference type="Proteomes" id="UP000837857"/>
    </source>
</evidence>
<comment type="function">
    <text evidence="1">Alpha-L-fucosidase is responsible for hydrolyzing the alpha-1,6-linked fucose joined to the reducing-end N-acetylglucosamine of the carbohydrate moieties of glycoproteins.</text>
</comment>
<feature type="domain" description="MADF" evidence="7">
    <location>
        <begin position="10"/>
        <end position="102"/>
    </location>
</feature>
<evidence type="ECO:0000256" key="4">
    <source>
        <dbReference type="ARBA" id="ARBA00022729"/>
    </source>
</evidence>
<name>A0ABN8J5B1_9NEOP</name>
<dbReference type="SUPFAM" id="SSF51445">
    <property type="entry name" value="(Trans)glycosidases"/>
    <property type="match status" value="1"/>
</dbReference>
<dbReference type="InterPro" id="IPR017853">
    <property type="entry name" value="GH"/>
</dbReference>
<keyword evidence="9" id="KW-1185">Reference proteome</keyword>
<gene>
    <name evidence="8" type="ORF">IPOD504_LOCUS16019</name>
</gene>
<keyword evidence="6" id="KW-0326">Glycosidase</keyword>
<dbReference type="Gene3D" id="3.20.20.80">
    <property type="entry name" value="Glycosidases"/>
    <property type="match status" value="1"/>
</dbReference>
<dbReference type="PROSITE" id="PS51029">
    <property type="entry name" value="MADF"/>
    <property type="match status" value="1"/>
</dbReference>
<dbReference type="SMART" id="SM00595">
    <property type="entry name" value="MADF"/>
    <property type="match status" value="1"/>
</dbReference>
<keyword evidence="5" id="KW-0378">Hydrolase</keyword>
<comment type="similarity">
    <text evidence="2">Belongs to the glycosyl hydrolase 29 family.</text>
</comment>
<evidence type="ECO:0000256" key="5">
    <source>
        <dbReference type="ARBA" id="ARBA00022801"/>
    </source>
</evidence>
<dbReference type="InterPro" id="IPR013780">
    <property type="entry name" value="Glyco_hydro_b"/>
</dbReference>
<dbReference type="SMART" id="SM00812">
    <property type="entry name" value="Alpha_L_fucos"/>
    <property type="match status" value="1"/>
</dbReference>
<protein>
    <recommendedName>
        <fullName evidence="3">alpha-L-fucosidase</fullName>
        <ecNumber evidence="3">3.2.1.51</ecNumber>
    </recommendedName>
</protein>
<dbReference type="Gene3D" id="2.60.40.1180">
    <property type="entry name" value="Golgi alpha-mannosidase II"/>
    <property type="match status" value="1"/>
</dbReference>
<evidence type="ECO:0000259" key="7">
    <source>
        <dbReference type="PROSITE" id="PS51029"/>
    </source>
</evidence>
<dbReference type="Pfam" id="PF01120">
    <property type="entry name" value="Alpha_L_fucos"/>
    <property type="match status" value="1"/>
</dbReference>
<evidence type="ECO:0000256" key="2">
    <source>
        <dbReference type="ARBA" id="ARBA00007951"/>
    </source>
</evidence>
<dbReference type="EC" id="3.2.1.51" evidence="3"/>
<reference evidence="8" key="1">
    <citation type="submission" date="2022-03" db="EMBL/GenBank/DDBJ databases">
        <authorList>
            <person name="Martin H S."/>
        </authorList>
    </citation>
    <scope>NUCLEOTIDE SEQUENCE</scope>
</reference>
<accession>A0ABN8J5B1</accession>
<dbReference type="EMBL" id="OW152819">
    <property type="protein sequence ID" value="CAH2074316.1"/>
    <property type="molecule type" value="Genomic_DNA"/>
</dbReference>
<evidence type="ECO:0000256" key="1">
    <source>
        <dbReference type="ARBA" id="ARBA00004071"/>
    </source>
</evidence>
<sequence>MEWSKDKTLRLIELLQVNASLWNPSLCDTRRDKQKRKEELRAISDILGISVPDTTKKIQHLRTQYNRESAKEARANAEDPNERYISNWYAFEYLHFLKDSNKPYRVLQTEENSEINGNLTNHNDTSMPDCKLVNLSPPHKIQRTDILHPVKSEIVYPSSPRSRDEFSVFGEYIANELSNVITEGFIQNFSYPKQIKFSPDWKSLDTRPLPPWYDEAKIGIFLHWGVYSVPGFSSEWFWSDWQGGDQNIQQFMKENYPPGFTYQEFAPIFKAEFFHPEKWADLFLKAGARYVVLTSKHHDGFALFPSKRSFSWNSYEVGPKQDLVCQLSKAVREKGLKFGVYHSLYEWFNPIYKEDKNNNFTTRYYVDTKLWPDLKQLIIDYEPSILWSDGDWEAHDTYWKSTDFLVWLYNESPVKDEIVVNDRWGIGIPCHHGDFYNCADRYNPGEIQKHKWENAFTIDKKSWGFRKTMVLNDTLTMGEILYQVASTISCGGNVLINVGPTQHGTIAPIFQERLLGLGDWLALNGEAIYESSPWHHQKDSLNWDVWYTCQRDKRYRNTTAMPASNDSVSGVFAILLSWPKDSRLTLKDATALIQTGDYKIELLGNGILNWKIANGVTFIELPDKATVISENAWVLKIYQ</sequence>
<dbReference type="InterPro" id="IPR031919">
    <property type="entry name" value="Fucosidase_C"/>
</dbReference>
<dbReference type="Pfam" id="PF16757">
    <property type="entry name" value="Fucosidase_C"/>
    <property type="match status" value="1"/>
</dbReference>
<dbReference type="InterPro" id="IPR057739">
    <property type="entry name" value="Glyco_hydro_29_N"/>
</dbReference>
<feature type="non-terminal residue" evidence="8">
    <location>
        <position position="1"/>
    </location>
</feature>
<organism evidence="8 9">
    <name type="scientific">Iphiclides podalirius</name>
    <name type="common">scarce swallowtail</name>
    <dbReference type="NCBI Taxonomy" id="110791"/>
    <lineage>
        <taxon>Eukaryota</taxon>
        <taxon>Metazoa</taxon>
        <taxon>Ecdysozoa</taxon>
        <taxon>Arthropoda</taxon>
        <taxon>Hexapoda</taxon>
        <taxon>Insecta</taxon>
        <taxon>Pterygota</taxon>
        <taxon>Neoptera</taxon>
        <taxon>Endopterygota</taxon>
        <taxon>Lepidoptera</taxon>
        <taxon>Glossata</taxon>
        <taxon>Ditrysia</taxon>
        <taxon>Papilionoidea</taxon>
        <taxon>Papilionidae</taxon>
        <taxon>Papilioninae</taxon>
        <taxon>Iphiclides</taxon>
    </lineage>
</organism>
<dbReference type="PANTHER" id="PTHR10030">
    <property type="entry name" value="ALPHA-L-FUCOSIDASE"/>
    <property type="match status" value="1"/>
</dbReference>
<dbReference type="PRINTS" id="PR00741">
    <property type="entry name" value="GLHYDRLASE29"/>
</dbReference>
<dbReference type="InterPro" id="IPR006578">
    <property type="entry name" value="MADF-dom"/>
</dbReference>
<dbReference type="Pfam" id="PF10545">
    <property type="entry name" value="MADF_DNA_bdg"/>
    <property type="match status" value="1"/>
</dbReference>
<dbReference type="InterPro" id="IPR016286">
    <property type="entry name" value="FUC_metazoa-typ"/>
</dbReference>
<proteinExistence type="inferred from homology"/>
<dbReference type="PANTHER" id="PTHR10030:SF37">
    <property type="entry name" value="ALPHA-L-FUCOSIDASE-RELATED"/>
    <property type="match status" value="1"/>
</dbReference>
<dbReference type="InterPro" id="IPR000933">
    <property type="entry name" value="Glyco_hydro_29"/>
</dbReference>
<keyword evidence="4" id="KW-0732">Signal</keyword>
<evidence type="ECO:0000256" key="6">
    <source>
        <dbReference type="ARBA" id="ARBA00023295"/>
    </source>
</evidence>
<dbReference type="Proteomes" id="UP000837857">
    <property type="component" value="Chromosome 7"/>
</dbReference>
<evidence type="ECO:0000313" key="8">
    <source>
        <dbReference type="EMBL" id="CAH2074316.1"/>
    </source>
</evidence>
<evidence type="ECO:0000256" key="3">
    <source>
        <dbReference type="ARBA" id="ARBA00012662"/>
    </source>
</evidence>